<dbReference type="InterPro" id="IPR006626">
    <property type="entry name" value="PbH1"/>
</dbReference>
<dbReference type="STRING" id="1391627.SAMN05216464_103146"/>
<dbReference type="InterPro" id="IPR011050">
    <property type="entry name" value="Pectin_lyase_fold/virulence"/>
</dbReference>
<feature type="chain" id="PRO_5011580076" evidence="1">
    <location>
        <begin position="21"/>
        <end position="494"/>
    </location>
</feature>
<evidence type="ECO:0000313" key="4">
    <source>
        <dbReference type="Proteomes" id="UP000199072"/>
    </source>
</evidence>
<keyword evidence="4" id="KW-1185">Reference proteome</keyword>
<evidence type="ECO:0000256" key="1">
    <source>
        <dbReference type="SAM" id="SignalP"/>
    </source>
</evidence>
<name>A0A1G6YYF8_9SPHI</name>
<dbReference type="SMART" id="SM00710">
    <property type="entry name" value="PbH1"/>
    <property type="match status" value="7"/>
</dbReference>
<keyword evidence="1" id="KW-0732">Signal</keyword>
<sequence>MKKHILTLLLFAITAIPAFCKPAADFYNIKQYGAVGDGKNLDSKAINKAIDAAAAKGGGTVFIPAGNYLSGSIHLKSNISLYLDQGATIIAAPLGAENGYDDEEPGANNKYQDSGHSHWHNSLIWGEDLHDISILGQGMIWGKGLVKDYIKGKQTANKAISLLRCRNVNIRDISVLHGGWFAILATGVDNLTIDNVKLDTNRDGMDIDCCKNVRVSNCYVNSPGDDGICLKSTFGLGYARSTDNVTITNCQVSGYEEGSLLDGTFKRSADPNWHPTGRIKLGTESNGGFKNITISNCVFDYCRGLALETVDGALLEDIAITNITMRDVVNDPIFIRLGARMRGPKDVPVGQLRRVIISNVMVYNADPAYTCTISGIPGHDIEDVQLNNIRIYYKGGITNGQPQRDVPEKADQYPEPGQFGQAPAYGFFIRHAKAIKMNNVQVSLLNADNRPAFRLDDVKGFWLNQVTADKNTDGKLILMNDVTGVQAFQSLDFK</sequence>
<dbReference type="Gene3D" id="2.160.20.10">
    <property type="entry name" value="Single-stranded right-handed beta-helix, Pectin lyase-like"/>
    <property type="match status" value="1"/>
</dbReference>
<dbReference type="OrthoDB" id="9795222at2"/>
<accession>A0A1G6YYF8</accession>
<organism evidence="3 4">
    <name type="scientific">Mucilaginibacter pineti</name>
    <dbReference type="NCBI Taxonomy" id="1391627"/>
    <lineage>
        <taxon>Bacteria</taxon>
        <taxon>Pseudomonadati</taxon>
        <taxon>Bacteroidota</taxon>
        <taxon>Sphingobacteriia</taxon>
        <taxon>Sphingobacteriales</taxon>
        <taxon>Sphingobacteriaceae</taxon>
        <taxon>Mucilaginibacter</taxon>
    </lineage>
</organism>
<feature type="signal peptide" evidence="1">
    <location>
        <begin position="1"/>
        <end position="20"/>
    </location>
</feature>
<dbReference type="RefSeq" id="WP_091147888.1">
    <property type="nucleotide sequence ID" value="NZ_FNAI01000003.1"/>
</dbReference>
<dbReference type="EMBL" id="FNAI01000003">
    <property type="protein sequence ID" value="SDD95429.1"/>
    <property type="molecule type" value="Genomic_DNA"/>
</dbReference>
<gene>
    <name evidence="3" type="ORF">SAMN05216464_103146</name>
</gene>
<evidence type="ECO:0000313" key="3">
    <source>
        <dbReference type="EMBL" id="SDD95429.1"/>
    </source>
</evidence>
<dbReference type="PANTHER" id="PTHR31339">
    <property type="entry name" value="PECTIN LYASE-RELATED"/>
    <property type="match status" value="1"/>
</dbReference>
<dbReference type="InterPro" id="IPR051801">
    <property type="entry name" value="GH28_Enzymes"/>
</dbReference>
<dbReference type="InterPro" id="IPR012334">
    <property type="entry name" value="Pectin_lyas_fold"/>
</dbReference>
<feature type="domain" description="Rhamnogalacturonase A/B/Epimerase-like pectate lyase" evidence="2">
    <location>
        <begin position="26"/>
        <end position="252"/>
    </location>
</feature>
<dbReference type="SUPFAM" id="SSF51126">
    <property type="entry name" value="Pectin lyase-like"/>
    <property type="match status" value="1"/>
</dbReference>
<dbReference type="AlphaFoldDB" id="A0A1G6YYF8"/>
<protein>
    <submittedName>
        <fullName evidence="3">Pectate lyase superfamily protein</fullName>
    </submittedName>
</protein>
<proteinExistence type="predicted"/>
<dbReference type="PANTHER" id="PTHR31339:SF9">
    <property type="entry name" value="PLASMIN AND FIBRONECTIN-BINDING PROTEIN A"/>
    <property type="match status" value="1"/>
</dbReference>
<keyword evidence="3" id="KW-0456">Lyase</keyword>
<dbReference type="InterPro" id="IPR024535">
    <property type="entry name" value="RHGA/B-epi-like_pectate_lyase"/>
</dbReference>
<evidence type="ECO:0000259" key="2">
    <source>
        <dbReference type="Pfam" id="PF12708"/>
    </source>
</evidence>
<dbReference type="Proteomes" id="UP000199072">
    <property type="component" value="Unassembled WGS sequence"/>
</dbReference>
<reference evidence="3 4" key="1">
    <citation type="submission" date="2016-10" db="EMBL/GenBank/DDBJ databases">
        <authorList>
            <person name="de Groot N.N."/>
        </authorList>
    </citation>
    <scope>NUCLEOTIDE SEQUENCE [LARGE SCALE GENOMIC DNA]</scope>
    <source>
        <strain evidence="3 4">47C3B</strain>
    </source>
</reference>
<dbReference type="Pfam" id="PF12708">
    <property type="entry name" value="Pect-lyase_RHGA_epim"/>
    <property type="match status" value="1"/>
</dbReference>
<dbReference type="GO" id="GO:0016829">
    <property type="term" value="F:lyase activity"/>
    <property type="evidence" value="ECO:0007669"/>
    <property type="project" value="UniProtKB-KW"/>
</dbReference>